<feature type="region of interest" description="Disordered" evidence="2">
    <location>
        <begin position="231"/>
        <end position="528"/>
    </location>
</feature>
<feature type="region of interest" description="Disordered" evidence="2">
    <location>
        <begin position="1"/>
        <end position="61"/>
    </location>
</feature>
<organism evidence="3 4">
    <name type="scientific">Staphylotrichum tortipilum</name>
    <dbReference type="NCBI Taxonomy" id="2831512"/>
    <lineage>
        <taxon>Eukaryota</taxon>
        <taxon>Fungi</taxon>
        <taxon>Dikarya</taxon>
        <taxon>Ascomycota</taxon>
        <taxon>Pezizomycotina</taxon>
        <taxon>Sordariomycetes</taxon>
        <taxon>Sordariomycetidae</taxon>
        <taxon>Sordariales</taxon>
        <taxon>Chaetomiaceae</taxon>
        <taxon>Staphylotrichum</taxon>
    </lineage>
</organism>
<comment type="caution">
    <text evidence="3">The sequence shown here is derived from an EMBL/GenBank/DDBJ whole genome shotgun (WGS) entry which is preliminary data.</text>
</comment>
<feature type="compositionally biased region" description="Basic and acidic residues" evidence="2">
    <location>
        <begin position="51"/>
        <end position="61"/>
    </location>
</feature>
<dbReference type="InterPro" id="IPR022190">
    <property type="entry name" value="DUF3716"/>
</dbReference>
<protein>
    <submittedName>
        <fullName evidence="3">Uncharacterized protein</fullName>
    </submittedName>
</protein>
<feature type="compositionally biased region" description="Basic and acidic residues" evidence="2">
    <location>
        <begin position="444"/>
        <end position="474"/>
    </location>
</feature>
<feature type="compositionally biased region" description="Pro residues" evidence="2">
    <location>
        <begin position="485"/>
        <end position="494"/>
    </location>
</feature>
<proteinExistence type="predicted"/>
<feature type="compositionally biased region" description="Basic and acidic residues" evidence="2">
    <location>
        <begin position="231"/>
        <end position="250"/>
    </location>
</feature>
<feature type="compositionally biased region" description="Low complexity" evidence="2">
    <location>
        <begin position="658"/>
        <end position="668"/>
    </location>
</feature>
<dbReference type="EMBL" id="MU855366">
    <property type="protein sequence ID" value="KAK3905222.1"/>
    <property type="molecule type" value="Genomic_DNA"/>
</dbReference>
<feature type="compositionally biased region" description="Basic and acidic residues" evidence="2">
    <location>
        <begin position="260"/>
        <end position="278"/>
    </location>
</feature>
<feature type="compositionally biased region" description="Low complexity" evidence="2">
    <location>
        <begin position="759"/>
        <end position="770"/>
    </location>
</feature>
<feature type="compositionally biased region" description="Acidic residues" evidence="2">
    <location>
        <begin position="699"/>
        <end position="709"/>
    </location>
</feature>
<evidence type="ECO:0000313" key="4">
    <source>
        <dbReference type="Proteomes" id="UP001303889"/>
    </source>
</evidence>
<name>A0AAN6RVQ4_9PEZI</name>
<feature type="region of interest" description="Disordered" evidence="2">
    <location>
        <begin position="965"/>
        <end position="1076"/>
    </location>
</feature>
<accession>A0AAN6RVQ4</accession>
<feature type="region of interest" description="Disordered" evidence="2">
    <location>
        <begin position="652"/>
        <end position="788"/>
    </location>
</feature>
<reference evidence="3" key="2">
    <citation type="submission" date="2023-05" db="EMBL/GenBank/DDBJ databases">
        <authorList>
            <consortium name="Lawrence Berkeley National Laboratory"/>
            <person name="Steindorff A."/>
            <person name="Hensen N."/>
            <person name="Bonometti L."/>
            <person name="Westerberg I."/>
            <person name="Brannstrom I.O."/>
            <person name="Guillou S."/>
            <person name="Cros-Aarteil S."/>
            <person name="Calhoun S."/>
            <person name="Haridas S."/>
            <person name="Kuo A."/>
            <person name="Mondo S."/>
            <person name="Pangilinan J."/>
            <person name="Riley R."/>
            <person name="Labutti K."/>
            <person name="Andreopoulos B."/>
            <person name="Lipzen A."/>
            <person name="Chen C."/>
            <person name="Yanf M."/>
            <person name="Daum C."/>
            <person name="Ng V."/>
            <person name="Clum A."/>
            <person name="Ohm R."/>
            <person name="Martin F."/>
            <person name="Silar P."/>
            <person name="Natvig D."/>
            <person name="Lalanne C."/>
            <person name="Gautier V."/>
            <person name="Ament-Velasquez S.L."/>
            <person name="Kruys A."/>
            <person name="Hutchinson M.I."/>
            <person name="Powell A.J."/>
            <person name="Barry K."/>
            <person name="Miller A.N."/>
            <person name="Grigoriev I.V."/>
            <person name="Debuchy R."/>
            <person name="Gladieux P."/>
            <person name="Thoren M.H."/>
            <person name="Johannesson H."/>
        </authorList>
    </citation>
    <scope>NUCLEOTIDE SEQUENCE</scope>
    <source>
        <strain evidence="3">CBS 103.79</strain>
    </source>
</reference>
<keyword evidence="1" id="KW-0175">Coiled coil</keyword>
<sequence>MAPLASPAPTMAVTTAPHEGATATQSTLSPTSATTATSTTDTTTATPPPPTDHDDGRSPWDEIERNYYASMHAVRAQQDAKAEADYRATAAGERRRLVENYDEQAALLARLEALRGEYDKRRAALAGLQAEFEAGRERLRAEREREDGERKRWFGMYRRGGLVYRGGEEEKQEKVSAQPVVNGREETRSAISEVATTHPTKGWDETATATLANGHQQPEPAVAEVEMRDAEPLANEHQERPAEQEQRVEIEPAATTALEKPVDNHEQPATEVADKDMPDAVEPTDKQQGLPQPAQEATIAETDSSVDGEKQAEAPSLDHTSQAQVPSDGDKMDGVESTGSTGGSQSAKVSSDANKSAAVERETAEAAKVPSDADKMDVEVVENTETAKVPASGGKMDVEIVESTESDKAANGPELPTTTSEPSAPSPKPDDKPGSVSQPVAIQEAEKVDEAKPIQKDAKEQAKSPNLDKPKVTDDDVETETAKLPEPPTTPADAPPAAAHFPSSSSELSSRHTTPDVDTPVSLGREETTSRVIEVLGESGELIGRLQPPEPGNTLADRITQRPLKRQVRIRSGRKFTAEDLASVAPPQPGDYRVFKFLSFYVQATGEPQEKPCLDCSINHGLYQGCVMIPDDPDFPHCGNCEWNKRRCHIAPPERPSSSRQSLASKSSTTARGAFTSVNGGQFGSQEERGQQARAAAAGEDDSGDESEDLYMGRPHKSLPGRAPRKSLPAGPPSALLRGNQVPRKSAPGRAPSPPPPGTRQGPRKSLPGARKPPPPPSTPSAGPSFQADAAGLLPEITKKDLCLRDDGVVFTDPPLMRGVPVAKISRDDPYWEADWKPIEELVEPVRRKHQERYEQLEESGSTYRDKHLAKRDAKRGRTILKFLEEGELHPYQLVGKQWINYRLTNYDTLFRLAQLLLEELPRMGLDVTPSQWLRQRLHEVYLEKGDKFDVASWVGKAYHDRKLEQLREKNGLPRVGRPPAHATGGPGSGSAKRGLFVSAPGSAQASRKRKGPHETPESTPSKSKAGGAGAANSRPSSAAGVGAASAEAGASQRPKKIKIITSQSSGGDGATKNPKIILNSPYPAFATRATAAAASDPPTSPSAASSSTLASALDYDGYTSSDSISSDQLHANDWRLHQVRTRTFATNPHVTQYWHWVTENPRDDKVIEHQVLESVRPTKWSVFKKPYNFHLKLRDVQEVSFARGTTRVIVTHKKGKDGKDMQARGDVMAQFKRERTKRRFLTFLRKEKGVKVVEVSRDVMEERWNSYDPETLPGPDSD</sequence>
<feature type="compositionally biased region" description="Basic and acidic residues" evidence="2">
    <location>
        <begin position="358"/>
        <end position="378"/>
    </location>
</feature>
<feature type="compositionally biased region" description="Low complexity" evidence="2">
    <location>
        <begin position="495"/>
        <end position="508"/>
    </location>
</feature>
<dbReference type="AlphaFoldDB" id="A0AAN6RVQ4"/>
<reference evidence="3" key="1">
    <citation type="journal article" date="2023" name="Mol. Phylogenet. Evol.">
        <title>Genome-scale phylogeny and comparative genomics of the fungal order Sordariales.</title>
        <authorList>
            <person name="Hensen N."/>
            <person name="Bonometti L."/>
            <person name="Westerberg I."/>
            <person name="Brannstrom I.O."/>
            <person name="Guillou S."/>
            <person name="Cros-Aarteil S."/>
            <person name="Calhoun S."/>
            <person name="Haridas S."/>
            <person name="Kuo A."/>
            <person name="Mondo S."/>
            <person name="Pangilinan J."/>
            <person name="Riley R."/>
            <person name="LaButti K."/>
            <person name="Andreopoulos B."/>
            <person name="Lipzen A."/>
            <person name="Chen C."/>
            <person name="Yan M."/>
            <person name="Daum C."/>
            <person name="Ng V."/>
            <person name="Clum A."/>
            <person name="Steindorff A."/>
            <person name="Ohm R.A."/>
            <person name="Martin F."/>
            <person name="Silar P."/>
            <person name="Natvig D.O."/>
            <person name="Lalanne C."/>
            <person name="Gautier V."/>
            <person name="Ament-Velasquez S.L."/>
            <person name="Kruys A."/>
            <person name="Hutchinson M.I."/>
            <person name="Powell A.J."/>
            <person name="Barry K."/>
            <person name="Miller A.N."/>
            <person name="Grigoriev I.V."/>
            <person name="Debuchy R."/>
            <person name="Gladieux P."/>
            <person name="Hiltunen Thoren M."/>
            <person name="Johannesson H."/>
        </authorList>
    </citation>
    <scope>NUCLEOTIDE SEQUENCE</scope>
    <source>
        <strain evidence="3">CBS 103.79</strain>
    </source>
</reference>
<evidence type="ECO:0000256" key="1">
    <source>
        <dbReference type="SAM" id="Coils"/>
    </source>
</evidence>
<feature type="compositionally biased region" description="Low complexity" evidence="2">
    <location>
        <begin position="21"/>
        <end position="45"/>
    </location>
</feature>
<feature type="compositionally biased region" description="Basic residues" evidence="2">
    <location>
        <begin position="714"/>
        <end position="725"/>
    </location>
</feature>
<evidence type="ECO:0000313" key="3">
    <source>
        <dbReference type="EMBL" id="KAK3905222.1"/>
    </source>
</evidence>
<evidence type="ECO:0000256" key="2">
    <source>
        <dbReference type="SAM" id="MobiDB-lite"/>
    </source>
</evidence>
<keyword evidence="4" id="KW-1185">Reference proteome</keyword>
<feature type="compositionally biased region" description="Polar residues" evidence="2">
    <location>
        <begin position="337"/>
        <end position="354"/>
    </location>
</feature>
<dbReference type="Proteomes" id="UP001303889">
    <property type="component" value="Unassembled WGS sequence"/>
</dbReference>
<feature type="compositionally biased region" description="Low complexity" evidence="2">
    <location>
        <begin position="1037"/>
        <end position="1052"/>
    </location>
</feature>
<feature type="compositionally biased region" description="Low complexity" evidence="2">
    <location>
        <begin position="413"/>
        <end position="423"/>
    </location>
</feature>
<feature type="coiled-coil region" evidence="1">
    <location>
        <begin position="94"/>
        <end position="145"/>
    </location>
</feature>
<gene>
    <name evidence="3" type="ORF">C8A05DRAFT_41805</name>
</gene>
<dbReference type="Pfam" id="PF12511">
    <property type="entry name" value="DUF3716"/>
    <property type="match status" value="1"/>
</dbReference>